<sequence>MGHKGIPGMGALRGWGRYGRAVRGRGRVVAAASWLRSALRAPLPAGRRHHGAAPQRRSLGPVHLLPHLQGRAVALRVGRQPRLVPLHLRPRPPAAGAVPPPRRRPRPRFLLPAVLSPAE</sequence>
<dbReference type="Ensembl" id="ENSPSTT00000021849.1">
    <property type="protein sequence ID" value="ENSPSTP00000020827.1"/>
    <property type="gene ID" value="ENSPSTG00000015138.1"/>
</dbReference>
<dbReference type="Proteomes" id="UP000694428">
    <property type="component" value="Unplaced"/>
</dbReference>
<keyword evidence="3" id="KW-1185">Reference proteome</keyword>
<reference evidence="2" key="1">
    <citation type="submission" date="2025-08" db="UniProtKB">
        <authorList>
            <consortium name="Ensembl"/>
        </authorList>
    </citation>
    <scope>IDENTIFICATION</scope>
</reference>
<feature type="region of interest" description="Disordered" evidence="1">
    <location>
        <begin position="86"/>
        <end position="119"/>
    </location>
</feature>
<evidence type="ECO:0000313" key="3">
    <source>
        <dbReference type="Proteomes" id="UP000694428"/>
    </source>
</evidence>
<evidence type="ECO:0000256" key="1">
    <source>
        <dbReference type="SAM" id="MobiDB-lite"/>
    </source>
</evidence>
<proteinExistence type="predicted"/>
<organism evidence="2 3">
    <name type="scientific">Pavo cristatus</name>
    <name type="common">Indian peafowl</name>
    <name type="synonym">Blue peafowl</name>
    <dbReference type="NCBI Taxonomy" id="9049"/>
    <lineage>
        <taxon>Eukaryota</taxon>
        <taxon>Metazoa</taxon>
        <taxon>Chordata</taxon>
        <taxon>Craniata</taxon>
        <taxon>Vertebrata</taxon>
        <taxon>Euteleostomi</taxon>
        <taxon>Archelosauria</taxon>
        <taxon>Archosauria</taxon>
        <taxon>Dinosauria</taxon>
        <taxon>Saurischia</taxon>
        <taxon>Theropoda</taxon>
        <taxon>Coelurosauria</taxon>
        <taxon>Aves</taxon>
        <taxon>Neognathae</taxon>
        <taxon>Galloanserae</taxon>
        <taxon>Galliformes</taxon>
        <taxon>Phasianidae</taxon>
        <taxon>Phasianinae</taxon>
        <taxon>Pavo</taxon>
    </lineage>
</organism>
<reference evidence="2" key="2">
    <citation type="submission" date="2025-09" db="UniProtKB">
        <authorList>
            <consortium name="Ensembl"/>
        </authorList>
    </citation>
    <scope>IDENTIFICATION</scope>
</reference>
<name>A0A8C9FTD2_PAVCR</name>
<feature type="compositionally biased region" description="Low complexity" evidence="1">
    <location>
        <begin position="108"/>
        <end position="119"/>
    </location>
</feature>
<evidence type="ECO:0000313" key="2">
    <source>
        <dbReference type="Ensembl" id="ENSPSTP00000020827.1"/>
    </source>
</evidence>
<protein>
    <submittedName>
        <fullName evidence="2">Uncharacterized protein</fullName>
    </submittedName>
</protein>
<accession>A0A8C9FTD2</accession>
<dbReference type="AlphaFoldDB" id="A0A8C9FTD2"/>